<name>A0A3P9BE57_9CICH</name>
<sequence>TVQSCGSPERLVLLKIFITAAIDTVDHCILLARLEHFNRVTGNVLSWLRSHLSGRSQTVSFKNDLSETCAVRHGVPQGSVLGPLLFSLYLLPLLRSFNVTFHSYNDLQLYVPLTIENCADVSKLEACLSAVRDIGPKKFQYLSQNFSMKIDDYVINCRDVWFDAVVGFPSVCPGCLPCFG</sequence>
<evidence type="ECO:0000313" key="2">
    <source>
        <dbReference type="Ensembl" id="ENSMZEP00005008056.1"/>
    </source>
</evidence>
<dbReference type="Pfam" id="PF00078">
    <property type="entry name" value="RVT_1"/>
    <property type="match status" value="1"/>
</dbReference>
<dbReference type="PANTHER" id="PTHR33332">
    <property type="entry name" value="REVERSE TRANSCRIPTASE DOMAIN-CONTAINING PROTEIN"/>
    <property type="match status" value="1"/>
</dbReference>
<dbReference type="InterPro" id="IPR000477">
    <property type="entry name" value="RT_dom"/>
</dbReference>
<accession>A0A3P9BE57</accession>
<reference evidence="2" key="3">
    <citation type="submission" date="2025-09" db="UniProtKB">
        <authorList>
            <consortium name="Ensembl"/>
        </authorList>
    </citation>
    <scope>IDENTIFICATION</scope>
</reference>
<evidence type="ECO:0000313" key="3">
    <source>
        <dbReference type="Proteomes" id="UP000265160"/>
    </source>
</evidence>
<dbReference type="Ensembl" id="ENSMZET00005008377.1">
    <property type="protein sequence ID" value="ENSMZEP00005008056.1"/>
    <property type="gene ID" value="ENSMZEG00005006127.1"/>
</dbReference>
<keyword evidence="3" id="KW-1185">Reference proteome</keyword>
<evidence type="ECO:0000259" key="1">
    <source>
        <dbReference type="Pfam" id="PF00078"/>
    </source>
</evidence>
<reference evidence="2" key="2">
    <citation type="submission" date="2025-08" db="UniProtKB">
        <authorList>
            <consortium name="Ensembl"/>
        </authorList>
    </citation>
    <scope>IDENTIFICATION</scope>
</reference>
<dbReference type="AlphaFoldDB" id="A0A3P9BE57"/>
<protein>
    <recommendedName>
        <fullName evidence="1">Reverse transcriptase domain-containing protein</fullName>
    </recommendedName>
</protein>
<reference evidence="2 3" key="1">
    <citation type="journal article" date="2014" name="Nature">
        <title>The genomic substrate for adaptive radiation in African cichlid fish.</title>
        <authorList>
            <person name="Brawand D."/>
            <person name="Wagner C.E."/>
            <person name="Li Y.I."/>
            <person name="Malinsky M."/>
            <person name="Keller I."/>
            <person name="Fan S."/>
            <person name="Simakov O."/>
            <person name="Ng A.Y."/>
            <person name="Lim Z.W."/>
            <person name="Bezault E."/>
            <person name="Turner-Maier J."/>
            <person name="Johnson J."/>
            <person name="Alcazar R."/>
            <person name="Noh H.J."/>
            <person name="Russell P."/>
            <person name="Aken B."/>
            <person name="Alfoldi J."/>
            <person name="Amemiya C."/>
            <person name="Azzouzi N."/>
            <person name="Baroiller J.F."/>
            <person name="Barloy-Hubler F."/>
            <person name="Berlin A."/>
            <person name="Bloomquist R."/>
            <person name="Carleton K.L."/>
            <person name="Conte M.A."/>
            <person name="D'Cotta H."/>
            <person name="Eshel O."/>
            <person name="Gaffney L."/>
            <person name="Galibert F."/>
            <person name="Gante H.F."/>
            <person name="Gnerre S."/>
            <person name="Greuter L."/>
            <person name="Guyon R."/>
            <person name="Haddad N.S."/>
            <person name="Haerty W."/>
            <person name="Harris R.M."/>
            <person name="Hofmann H.A."/>
            <person name="Hourlier T."/>
            <person name="Hulata G."/>
            <person name="Jaffe D.B."/>
            <person name="Lara M."/>
            <person name="Lee A.P."/>
            <person name="MacCallum I."/>
            <person name="Mwaiko S."/>
            <person name="Nikaido M."/>
            <person name="Nishihara H."/>
            <person name="Ozouf-Costaz C."/>
            <person name="Penman D.J."/>
            <person name="Przybylski D."/>
            <person name="Rakotomanga M."/>
            <person name="Renn S.C.P."/>
            <person name="Ribeiro F.J."/>
            <person name="Ron M."/>
            <person name="Salzburger W."/>
            <person name="Sanchez-Pulido L."/>
            <person name="Santos M.E."/>
            <person name="Searle S."/>
            <person name="Sharpe T."/>
            <person name="Swofford R."/>
            <person name="Tan F.J."/>
            <person name="Williams L."/>
            <person name="Young S."/>
            <person name="Yin S."/>
            <person name="Okada N."/>
            <person name="Kocher T.D."/>
            <person name="Miska E.A."/>
            <person name="Lander E.S."/>
            <person name="Venkatesh B."/>
            <person name="Fernald R.D."/>
            <person name="Meyer A."/>
            <person name="Ponting C.P."/>
            <person name="Streelman J.T."/>
            <person name="Lindblad-Toh K."/>
            <person name="Seehausen O."/>
            <person name="Di Palma F."/>
        </authorList>
    </citation>
    <scope>NUCLEOTIDE SEQUENCE</scope>
</reference>
<dbReference type="GeneTree" id="ENSGT01050000247152"/>
<dbReference type="Proteomes" id="UP000265160">
    <property type="component" value="LG5"/>
</dbReference>
<organism evidence="2 3">
    <name type="scientific">Maylandia zebra</name>
    <name type="common">zebra mbuna</name>
    <dbReference type="NCBI Taxonomy" id="106582"/>
    <lineage>
        <taxon>Eukaryota</taxon>
        <taxon>Metazoa</taxon>
        <taxon>Chordata</taxon>
        <taxon>Craniata</taxon>
        <taxon>Vertebrata</taxon>
        <taxon>Euteleostomi</taxon>
        <taxon>Actinopterygii</taxon>
        <taxon>Neopterygii</taxon>
        <taxon>Teleostei</taxon>
        <taxon>Neoteleostei</taxon>
        <taxon>Acanthomorphata</taxon>
        <taxon>Ovalentaria</taxon>
        <taxon>Cichlomorphae</taxon>
        <taxon>Cichliformes</taxon>
        <taxon>Cichlidae</taxon>
        <taxon>African cichlids</taxon>
        <taxon>Pseudocrenilabrinae</taxon>
        <taxon>Haplochromini</taxon>
        <taxon>Maylandia</taxon>
        <taxon>Maylandia zebra complex</taxon>
    </lineage>
</organism>
<proteinExistence type="predicted"/>
<feature type="domain" description="Reverse transcriptase" evidence="1">
    <location>
        <begin position="12"/>
        <end position="106"/>
    </location>
</feature>